<proteinExistence type="predicted"/>
<organism evidence="1">
    <name type="scientific">Tanacetum cinerariifolium</name>
    <name type="common">Dalmatian daisy</name>
    <name type="synonym">Chrysanthemum cinerariifolium</name>
    <dbReference type="NCBI Taxonomy" id="118510"/>
    <lineage>
        <taxon>Eukaryota</taxon>
        <taxon>Viridiplantae</taxon>
        <taxon>Streptophyta</taxon>
        <taxon>Embryophyta</taxon>
        <taxon>Tracheophyta</taxon>
        <taxon>Spermatophyta</taxon>
        <taxon>Magnoliopsida</taxon>
        <taxon>eudicotyledons</taxon>
        <taxon>Gunneridae</taxon>
        <taxon>Pentapetalae</taxon>
        <taxon>asterids</taxon>
        <taxon>campanulids</taxon>
        <taxon>Asterales</taxon>
        <taxon>Asteraceae</taxon>
        <taxon>Asteroideae</taxon>
        <taxon>Anthemideae</taxon>
        <taxon>Anthemidinae</taxon>
        <taxon>Tanacetum</taxon>
    </lineage>
</organism>
<comment type="caution">
    <text evidence="1">The sequence shown here is derived from an EMBL/GenBank/DDBJ whole genome shotgun (WGS) entry which is preliminary data.</text>
</comment>
<dbReference type="EMBL" id="BKCJ010018458">
    <property type="protein sequence ID" value="GEV25209.1"/>
    <property type="molecule type" value="Genomic_DNA"/>
</dbReference>
<reference evidence="1" key="1">
    <citation type="journal article" date="2019" name="Sci. Rep.">
        <title>Draft genome of Tanacetum cinerariifolium, the natural source of mosquito coil.</title>
        <authorList>
            <person name="Yamashiro T."/>
            <person name="Shiraishi A."/>
            <person name="Satake H."/>
            <person name="Nakayama K."/>
        </authorList>
    </citation>
    <scope>NUCLEOTIDE SEQUENCE</scope>
</reference>
<accession>A0A699GMD6</accession>
<evidence type="ECO:0008006" key="2">
    <source>
        <dbReference type="Google" id="ProtNLM"/>
    </source>
</evidence>
<gene>
    <name evidence="1" type="ORF">Tci_097186</name>
</gene>
<protein>
    <recommendedName>
        <fullName evidence="2">RNA-directed DNA polymerase, eukaryota</fullName>
    </recommendedName>
</protein>
<name>A0A699GMD6_TANCI</name>
<dbReference type="AlphaFoldDB" id="A0A699GMD6"/>
<sequence length="146" mass="16587">MDDIENVQTNNVDDHEQVFEVNVQEPVDKDPHESIGLNKLQKDSDPYMLDSLIKKKSGKVTNLNSFETPKFLSRFTPTPIGDQQTFESFHKLTKGDSLKQPGFAMLEQLEETIKVGLAVGLNMEGCDNTLASLETKMLWVDLWMLR</sequence>
<evidence type="ECO:0000313" key="1">
    <source>
        <dbReference type="EMBL" id="GEV25209.1"/>
    </source>
</evidence>